<dbReference type="CDD" id="cd13121">
    <property type="entry name" value="BF2867_like_C"/>
    <property type="match status" value="1"/>
</dbReference>
<name>A0A0J6CP80_9BACT</name>
<dbReference type="AlphaFoldDB" id="A0A0J6CP80"/>
<dbReference type="RefSeq" id="WP_048314538.1">
    <property type="nucleotide sequence ID" value="NZ_LFJV01000010.1"/>
</dbReference>
<accession>A0A0J6CP80</accession>
<evidence type="ECO:0000313" key="3">
    <source>
        <dbReference type="Proteomes" id="UP000036166"/>
    </source>
</evidence>
<dbReference type="Proteomes" id="UP000036166">
    <property type="component" value="Unassembled WGS sequence"/>
</dbReference>
<dbReference type="PROSITE" id="PS51257">
    <property type="entry name" value="PROKAR_LIPOPROTEIN"/>
    <property type="match status" value="1"/>
</dbReference>
<evidence type="ECO:0008006" key="4">
    <source>
        <dbReference type="Google" id="ProtNLM"/>
    </source>
</evidence>
<reference evidence="2 3" key="1">
    <citation type="submission" date="2015-06" db="EMBL/GenBank/DDBJ databases">
        <title>Draft Genome Sequence of Parabacteroides goldsteinii with Putative Novel Metallo-Beta-Lactamases Isolated from a Blood Culture from a Human Patient.</title>
        <authorList>
            <person name="Krogh T.J."/>
            <person name="Agergaard C.N."/>
            <person name="Moller-Jensen J."/>
            <person name="Justesen U.S."/>
        </authorList>
    </citation>
    <scope>NUCLEOTIDE SEQUENCE [LARGE SCALE GENOMIC DNA]</scope>
    <source>
        <strain evidence="2 3">910340</strain>
    </source>
</reference>
<dbReference type="InterPro" id="IPR042278">
    <property type="entry name" value="Mfa-like_1_N"/>
</dbReference>
<evidence type="ECO:0000256" key="1">
    <source>
        <dbReference type="SAM" id="SignalP"/>
    </source>
</evidence>
<dbReference type="EMBL" id="LFJV01000010">
    <property type="protein sequence ID" value="KMM34983.1"/>
    <property type="molecule type" value="Genomic_DNA"/>
</dbReference>
<organism evidence="2 3">
    <name type="scientific">Parabacteroides goldsteinii</name>
    <dbReference type="NCBI Taxonomy" id="328812"/>
    <lineage>
        <taxon>Bacteria</taxon>
        <taxon>Pseudomonadati</taxon>
        <taxon>Bacteroidota</taxon>
        <taxon>Bacteroidia</taxon>
        <taxon>Bacteroidales</taxon>
        <taxon>Tannerellaceae</taxon>
        <taxon>Parabacteroides</taxon>
    </lineage>
</organism>
<dbReference type="PATRIC" id="fig|328812.4.peg.235"/>
<dbReference type="Gene3D" id="2.60.40.2630">
    <property type="match status" value="1"/>
</dbReference>
<dbReference type="Pfam" id="PF13149">
    <property type="entry name" value="Mfa_like_1"/>
    <property type="match status" value="1"/>
</dbReference>
<keyword evidence="1" id="KW-0732">Signal</keyword>
<evidence type="ECO:0000313" key="2">
    <source>
        <dbReference type="EMBL" id="KMM34983.1"/>
    </source>
</evidence>
<comment type="caution">
    <text evidence="2">The sequence shown here is derived from an EMBL/GenBank/DDBJ whole genome shotgun (WGS) entry which is preliminary data.</text>
</comment>
<sequence length="323" mass="34215">MKTTLFTHVTVAFSCCLATLTACAGPETEIDPIGNAPVTISASISGEVITKADNNYQPAEGNKKIFLYYKDGSNVKAHEKGVYSYNGSWTAELSGNSIFWDDLEDVNGEYPFFAVSPTDLDKATTGSIVQNQSANADFANSDLLMAFSEVAAKKAKVPLIFKHMLAKLTVKVKVGTITNFTSSTVTIQNAKKEFTVNYTSPAPTAAVPATVVVASDLTTTELTPHSEADDSYEDNGVKTIKVYSIILPAQEISNSGAKVKTTITAGTATNVYTYAPVIPVSLANGTHTTLTLTVKGTGVELDDVKVTDWTTAAADGNITIDTP</sequence>
<feature type="chain" id="PRO_5005269411" description="Fimbrillin family protein" evidence="1">
    <location>
        <begin position="25"/>
        <end position="323"/>
    </location>
</feature>
<dbReference type="InterPro" id="IPR025049">
    <property type="entry name" value="Mfa-like_1"/>
</dbReference>
<feature type="signal peptide" evidence="1">
    <location>
        <begin position="1"/>
        <end position="24"/>
    </location>
</feature>
<protein>
    <recommendedName>
        <fullName evidence="4">Fimbrillin family protein</fullName>
    </recommendedName>
</protein>
<gene>
    <name evidence="2" type="ORF">ACM15_04380</name>
</gene>
<proteinExistence type="predicted"/>
<dbReference type="Gene3D" id="2.60.40.2620">
    <property type="entry name" value="Fimbrillin-like"/>
    <property type="match status" value="1"/>
</dbReference>